<dbReference type="AlphaFoldDB" id="A0A5B7ERE3"/>
<organism evidence="2 3">
    <name type="scientific">Portunus trituberculatus</name>
    <name type="common">Swimming crab</name>
    <name type="synonym">Neptunus trituberculatus</name>
    <dbReference type="NCBI Taxonomy" id="210409"/>
    <lineage>
        <taxon>Eukaryota</taxon>
        <taxon>Metazoa</taxon>
        <taxon>Ecdysozoa</taxon>
        <taxon>Arthropoda</taxon>
        <taxon>Crustacea</taxon>
        <taxon>Multicrustacea</taxon>
        <taxon>Malacostraca</taxon>
        <taxon>Eumalacostraca</taxon>
        <taxon>Eucarida</taxon>
        <taxon>Decapoda</taxon>
        <taxon>Pleocyemata</taxon>
        <taxon>Brachyura</taxon>
        <taxon>Eubrachyura</taxon>
        <taxon>Portunoidea</taxon>
        <taxon>Portunidae</taxon>
        <taxon>Portuninae</taxon>
        <taxon>Portunus</taxon>
    </lineage>
</organism>
<dbReference type="EMBL" id="VSRR010003325">
    <property type="protein sequence ID" value="MPC35689.1"/>
    <property type="molecule type" value="Genomic_DNA"/>
</dbReference>
<reference evidence="2 3" key="1">
    <citation type="submission" date="2019-05" db="EMBL/GenBank/DDBJ databases">
        <title>Another draft genome of Portunus trituberculatus and its Hox gene families provides insights of decapod evolution.</title>
        <authorList>
            <person name="Jeong J.-H."/>
            <person name="Song I."/>
            <person name="Kim S."/>
            <person name="Choi T."/>
            <person name="Kim D."/>
            <person name="Ryu S."/>
            <person name="Kim W."/>
        </authorList>
    </citation>
    <scope>NUCLEOTIDE SEQUENCE [LARGE SCALE GENOMIC DNA]</scope>
    <source>
        <tissue evidence="2">Muscle</tissue>
    </source>
</reference>
<sequence length="65" mass="7199">MQAPTQLPKRGHDQPWGHVVSAVSPGRQGRRATDVDVIFQTNLFCFFCSASHSSSFTPTHVSQRT</sequence>
<evidence type="ECO:0000256" key="1">
    <source>
        <dbReference type="SAM" id="MobiDB-lite"/>
    </source>
</evidence>
<evidence type="ECO:0000313" key="2">
    <source>
        <dbReference type="EMBL" id="MPC35689.1"/>
    </source>
</evidence>
<name>A0A5B7ERE3_PORTR</name>
<keyword evidence="3" id="KW-1185">Reference proteome</keyword>
<gene>
    <name evidence="2" type="ORF">E2C01_029118</name>
</gene>
<feature type="region of interest" description="Disordered" evidence="1">
    <location>
        <begin position="1"/>
        <end position="30"/>
    </location>
</feature>
<proteinExistence type="predicted"/>
<accession>A0A5B7ERE3</accession>
<protein>
    <submittedName>
        <fullName evidence="2">Uncharacterized protein</fullName>
    </submittedName>
</protein>
<evidence type="ECO:0000313" key="3">
    <source>
        <dbReference type="Proteomes" id="UP000324222"/>
    </source>
</evidence>
<dbReference type="Proteomes" id="UP000324222">
    <property type="component" value="Unassembled WGS sequence"/>
</dbReference>
<comment type="caution">
    <text evidence="2">The sequence shown here is derived from an EMBL/GenBank/DDBJ whole genome shotgun (WGS) entry which is preliminary data.</text>
</comment>